<reference evidence="8" key="1">
    <citation type="submission" date="2023-02" db="EMBL/GenBank/DDBJ databases">
        <title>Host association and intracellularity evolved multiple times independently in the Rickettsiales.</title>
        <authorList>
            <person name="Castelli M."/>
            <person name="Nardi T."/>
            <person name="Gammuto L."/>
            <person name="Bellinzona G."/>
            <person name="Sabaneyeva E."/>
            <person name="Potekhin A."/>
            <person name="Serra V."/>
            <person name="Petroni G."/>
            <person name="Sassera D."/>
        </authorList>
    </citation>
    <scope>NUCLEOTIDE SEQUENCE</scope>
    <source>
        <strain evidence="8">USBL-36I1</strain>
    </source>
</reference>
<dbReference type="InterPro" id="IPR001288">
    <property type="entry name" value="Translation_initiation_fac_3"/>
</dbReference>
<dbReference type="EMBL" id="JARGYU010000001">
    <property type="protein sequence ID" value="MDZ5761128.1"/>
    <property type="molecule type" value="Genomic_DNA"/>
</dbReference>
<dbReference type="InterPro" id="IPR036787">
    <property type="entry name" value="T_IF-3_N_sf"/>
</dbReference>
<evidence type="ECO:0000259" key="7">
    <source>
        <dbReference type="Pfam" id="PF05198"/>
    </source>
</evidence>
<dbReference type="InterPro" id="IPR019814">
    <property type="entry name" value="Translation_initiation_fac_3_N"/>
</dbReference>
<dbReference type="GO" id="GO:0016020">
    <property type="term" value="C:membrane"/>
    <property type="evidence" value="ECO:0007669"/>
    <property type="project" value="TreeGrafter"/>
</dbReference>
<keyword evidence="2 5" id="KW-0396">Initiation factor</keyword>
<dbReference type="InterPro" id="IPR019813">
    <property type="entry name" value="Translation_initiation_fac3_CS"/>
</dbReference>
<gene>
    <name evidence="8" type="ORF">Lyticum_00295</name>
</gene>
<dbReference type="InterPro" id="IPR036788">
    <property type="entry name" value="T_IF-3_C_sf"/>
</dbReference>
<proteinExistence type="inferred from homology"/>
<dbReference type="FunFam" id="3.30.110.10:FF:000001">
    <property type="entry name" value="Translation initiation factor IF-3"/>
    <property type="match status" value="1"/>
</dbReference>
<feature type="domain" description="Translation initiation factor 3 C-terminal" evidence="6">
    <location>
        <begin position="60"/>
        <end position="143"/>
    </location>
</feature>
<comment type="function">
    <text evidence="5">IF-3 binds to the 30S ribosomal subunit and shifts the equilibrium between 70S ribosomes and their 50S and 30S subunits in favor of the free subunits, thus enhancing the availability of 30S subunits on which protein synthesis initiation begins.</text>
</comment>
<keyword evidence="3 5" id="KW-0648">Protein biosynthesis</keyword>
<comment type="caution">
    <text evidence="8">The sequence shown here is derived from an EMBL/GenBank/DDBJ whole genome shotgun (WGS) entry which is preliminary data.</text>
</comment>
<keyword evidence="9" id="KW-1185">Reference proteome</keyword>
<dbReference type="GO" id="GO:0003743">
    <property type="term" value="F:translation initiation factor activity"/>
    <property type="evidence" value="ECO:0007669"/>
    <property type="project" value="UniProtKB-UniRule"/>
</dbReference>
<dbReference type="NCBIfam" id="TIGR00168">
    <property type="entry name" value="infC"/>
    <property type="match status" value="1"/>
</dbReference>
<dbReference type="Gene3D" id="3.10.20.80">
    <property type="entry name" value="Translation initiation factor 3 (IF-3), N-terminal domain"/>
    <property type="match status" value="1"/>
</dbReference>
<comment type="subcellular location">
    <subcellularLocation>
        <location evidence="5">Cytoplasm</location>
    </subcellularLocation>
</comment>
<dbReference type="Pfam" id="PF00707">
    <property type="entry name" value="IF3_C"/>
    <property type="match status" value="1"/>
</dbReference>
<dbReference type="GO" id="GO:0005829">
    <property type="term" value="C:cytosol"/>
    <property type="evidence" value="ECO:0007669"/>
    <property type="project" value="TreeGrafter"/>
</dbReference>
<evidence type="ECO:0000259" key="6">
    <source>
        <dbReference type="Pfam" id="PF00707"/>
    </source>
</evidence>
<comment type="similarity">
    <text evidence="1 5">Belongs to the IF-3 family.</text>
</comment>
<dbReference type="SUPFAM" id="SSF54364">
    <property type="entry name" value="Translation initiation factor IF3, N-terminal domain"/>
    <property type="match status" value="1"/>
</dbReference>
<evidence type="ECO:0000313" key="8">
    <source>
        <dbReference type="EMBL" id="MDZ5761128.1"/>
    </source>
</evidence>
<dbReference type="InterPro" id="IPR019815">
    <property type="entry name" value="Translation_initiation_fac_3_C"/>
</dbReference>
<dbReference type="SUPFAM" id="SSF55200">
    <property type="entry name" value="Translation initiation factor IF3, C-terminal domain"/>
    <property type="match status" value="1"/>
</dbReference>
<dbReference type="AlphaFoldDB" id="A0AAE4VLY9"/>
<accession>A0AAE4VLY9</accession>
<dbReference type="Gene3D" id="3.30.110.10">
    <property type="entry name" value="Translation initiation factor 3 (IF-3), C-terminal domain"/>
    <property type="match status" value="1"/>
</dbReference>
<dbReference type="PANTHER" id="PTHR10938">
    <property type="entry name" value="TRANSLATION INITIATION FACTOR IF-3"/>
    <property type="match status" value="1"/>
</dbReference>
<evidence type="ECO:0000256" key="4">
    <source>
        <dbReference type="NCBIfam" id="TIGR00168"/>
    </source>
</evidence>
<dbReference type="GO" id="GO:0043022">
    <property type="term" value="F:ribosome binding"/>
    <property type="evidence" value="ECO:0007669"/>
    <property type="project" value="TreeGrafter"/>
</dbReference>
<feature type="domain" description="Translation initiation factor 3 N-terminal" evidence="7">
    <location>
        <begin position="1"/>
        <end position="50"/>
    </location>
</feature>
<name>A0AAE4VLY9_9RICK</name>
<evidence type="ECO:0000256" key="3">
    <source>
        <dbReference type="ARBA" id="ARBA00022917"/>
    </source>
</evidence>
<dbReference type="Pfam" id="PF05198">
    <property type="entry name" value="IF3_N"/>
    <property type="match status" value="1"/>
</dbReference>
<dbReference type="PANTHER" id="PTHR10938:SF0">
    <property type="entry name" value="TRANSLATION INITIATION FACTOR IF-3, MITOCHONDRIAL"/>
    <property type="match status" value="1"/>
</dbReference>
<organism evidence="8 9">
    <name type="scientific">Lyticum sinuosum</name>
    <dbReference type="NCBI Taxonomy" id="1332059"/>
    <lineage>
        <taxon>Bacteria</taxon>
        <taxon>Pseudomonadati</taxon>
        <taxon>Pseudomonadota</taxon>
        <taxon>Alphaproteobacteria</taxon>
        <taxon>Rickettsiales</taxon>
        <taxon>Lyticum</taxon>
    </lineage>
</organism>
<dbReference type="Proteomes" id="UP001289135">
    <property type="component" value="Unassembled WGS sequence"/>
</dbReference>
<protein>
    <recommendedName>
        <fullName evidence="4 5">Translation initiation factor IF-3</fullName>
    </recommendedName>
</protein>
<evidence type="ECO:0000256" key="1">
    <source>
        <dbReference type="ARBA" id="ARBA00005439"/>
    </source>
</evidence>
<dbReference type="PROSITE" id="PS00938">
    <property type="entry name" value="IF3"/>
    <property type="match status" value="1"/>
</dbReference>
<dbReference type="GO" id="GO:0032790">
    <property type="term" value="P:ribosome disassembly"/>
    <property type="evidence" value="ECO:0007669"/>
    <property type="project" value="TreeGrafter"/>
</dbReference>
<comment type="subunit">
    <text evidence="5">Monomer.</text>
</comment>
<evidence type="ECO:0000256" key="2">
    <source>
        <dbReference type="ARBA" id="ARBA00022540"/>
    </source>
</evidence>
<evidence type="ECO:0000313" key="9">
    <source>
        <dbReference type="Proteomes" id="UP001289135"/>
    </source>
</evidence>
<sequence>MLGVLRTSEAIAMAESEGLDLLEIVSNVNPPVCKIVDYGKFRYEQQKNAHKTKAKQNLVRTKEVKIRPNIAIGDMEIKIKNAKRFIEDGDKVKIILSFRGREITHNQIGYDVMNKFKEDMLSVSKIESDIKMEGKHIFMVLAPISKRSSIKN</sequence>
<evidence type="ECO:0000256" key="5">
    <source>
        <dbReference type="RuleBase" id="RU000646"/>
    </source>
</evidence>